<dbReference type="Proteomes" id="UP000054815">
    <property type="component" value="Unassembled WGS sequence"/>
</dbReference>
<evidence type="ECO:0000313" key="6">
    <source>
        <dbReference type="Proteomes" id="UP000054815"/>
    </source>
</evidence>
<protein>
    <submittedName>
        <fullName evidence="1">Uncharacterized protein</fullName>
    </submittedName>
</protein>
<evidence type="ECO:0000313" key="2">
    <source>
        <dbReference type="EMBL" id="KRY72682.1"/>
    </source>
</evidence>
<comment type="caution">
    <text evidence="1">The sequence shown here is derived from an EMBL/GenBank/DDBJ whole genome shotgun (WGS) entry which is preliminary data.</text>
</comment>
<dbReference type="OrthoDB" id="5913169at2759"/>
<reference evidence="4 5" key="1">
    <citation type="submission" date="2015-01" db="EMBL/GenBank/DDBJ databases">
        <title>Evolution of Trichinella species and genotypes.</title>
        <authorList>
            <person name="Korhonen P.K."/>
            <person name="Edoardo P."/>
            <person name="Giuseppe L.R."/>
            <person name="Gasser R.B."/>
        </authorList>
    </citation>
    <scope>NUCLEOTIDE SEQUENCE [LARGE SCALE GENOMIC DNA]</scope>
    <source>
        <strain evidence="2">ISS13</strain>
        <strain evidence="1">ISS141</strain>
        <strain evidence="3">ISS588</strain>
    </source>
</reference>
<accession>A0A0V0XPR1</accession>
<proteinExistence type="predicted"/>
<evidence type="ECO:0000313" key="5">
    <source>
        <dbReference type="Proteomes" id="UP000054805"/>
    </source>
</evidence>
<name>A0A0V0XPR1_TRIPS</name>
<evidence type="ECO:0000313" key="3">
    <source>
        <dbReference type="EMBL" id="KRZ22965.1"/>
    </source>
</evidence>
<sequence>MRRTQNGCMKGTGDVSAPLIEHAFDNLRAVRQISALLKASIQVTRCVAQPSVTVDGGTMDG</sequence>
<keyword evidence="5" id="KW-1185">Reference proteome</keyword>
<dbReference type="Proteomes" id="UP000054632">
    <property type="component" value="Unassembled WGS sequence"/>
</dbReference>
<evidence type="ECO:0000313" key="4">
    <source>
        <dbReference type="Proteomes" id="UP000054632"/>
    </source>
</evidence>
<dbReference type="AlphaFoldDB" id="A0A0V0XPR1"/>
<dbReference type="EMBL" id="JYDR01000041">
    <property type="protein sequence ID" value="KRY72682.1"/>
    <property type="molecule type" value="Genomic_DNA"/>
</dbReference>
<dbReference type="EMBL" id="JYDU01000180">
    <property type="protein sequence ID" value="KRX89960.1"/>
    <property type="molecule type" value="Genomic_DNA"/>
</dbReference>
<evidence type="ECO:0000313" key="1">
    <source>
        <dbReference type="EMBL" id="KRX89960.1"/>
    </source>
</evidence>
<gene>
    <name evidence="2" type="ORF">T4A_6509</name>
    <name evidence="3" type="ORF">T4B_4546</name>
    <name evidence="1" type="ORF">T4E_10679</name>
</gene>
<organism evidence="1 6">
    <name type="scientific">Trichinella pseudospiralis</name>
    <name type="common">Parasitic roundworm</name>
    <dbReference type="NCBI Taxonomy" id="6337"/>
    <lineage>
        <taxon>Eukaryota</taxon>
        <taxon>Metazoa</taxon>
        <taxon>Ecdysozoa</taxon>
        <taxon>Nematoda</taxon>
        <taxon>Enoplea</taxon>
        <taxon>Dorylaimia</taxon>
        <taxon>Trichinellida</taxon>
        <taxon>Trichinellidae</taxon>
        <taxon>Trichinella</taxon>
    </lineage>
</organism>
<dbReference type="Proteomes" id="UP000054805">
    <property type="component" value="Unassembled WGS sequence"/>
</dbReference>
<dbReference type="EMBL" id="JYDS01000158">
    <property type="protein sequence ID" value="KRZ22965.1"/>
    <property type="molecule type" value="Genomic_DNA"/>
</dbReference>